<dbReference type="EMBL" id="JBAWSX010000001">
    <property type="protein sequence ID" value="MEI4799724.1"/>
    <property type="molecule type" value="Genomic_DNA"/>
</dbReference>
<evidence type="ECO:0000313" key="3">
    <source>
        <dbReference type="Proteomes" id="UP001372526"/>
    </source>
</evidence>
<evidence type="ECO:0000313" key="2">
    <source>
        <dbReference type="EMBL" id="MEI4799724.1"/>
    </source>
</evidence>
<accession>A0ABU8FAL7</accession>
<name>A0ABU8FAL7_9BACI</name>
<reference evidence="2 3" key="1">
    <citation type="submission" date="2024-01" db="EMBL/GenBank/DDBJ databases">
        <title>Seven novel Bacillus-like species.</title>
        <authorList>
            <person name="Liu G."/>
        </authorList>
    </citation>
    <scope>NUCLEOTIDE SEQUENCE [LARGE SCALE GENOMIC DNA]</scope>
    <source>
        <strain evidence="2 3">FJAT-51639</strain>
    </source>
</reference>
<sequence>MDTMRKLTTVFILLFVASISAGMALKDAVPYAAIGGWGLGTLFLLCSAFCAGKIRYRKGD</sequence>
<dbReference type="Proteomes" id="UP001372526">
    <property type="component" value="Unassembled WGS sequence"/>
</dbReference>
<proteinExistence type="predicted"/>
<dbReference type="RefSeq" id="WP_336470818.1">
    <property type="nucleotide sequence ID" value="NZ_JBAWSX010000001.1"/>
</dbReference>
<protein>
    <submittedName>
        <fullName evidence="2">Uncharacterized protein</fullName>
    </submittedName>
</protein>
<keyword evidence="1" id="KW-0812">Transmembrane</keyword>
<evidence type="ECO:0000256" key="1">
    <source>
        <dbReference type="SAM" id="Phobius"/>
    </source>
</evidence>
<keyword evidence="3" id="KW-1185">Reference proteome</keyword>
<keyword evidence="1" id="KW-1133">Transmembrane helix</keyword>
<organism evidence="2 3">
    <name type="scientific">Bacillus bruguierae</name>
    <dbReference type="NCBI Taxonomy" id="3127667"/>
    <lineage>
        <taxon>Bacteria</taxon>
        <taxon>Bacillati</taxon>
        <taxon>Bacillota</taxon>
        <taxon>Bacilli</taxon>
        <taxon>Bacillales</taxon>
        <taxon>Bacillaceae</taxon>
        <taxon>Bacillus</taxon>
    </lineage>
</organism>
<keyword evidence="1" id="KW-0472">Membrane</keyword>
<comment type="caution">
    <text evidence="2">The sequence shown here is derived from an EMBL/GenBank/DDBJ whole genome shotgun (WGS) entry which is preliminary data.</text>
</comment>
<feature type="transmembrane region" description="Helical" evidence="1">
    <location>
        <begin position="34"/>
        <end position="54"/>
    </location>
</feature>
<gene>
    <name evidence="2" type="ORF">WAZ07_00040</name>
</gene>